<sequence>GLNTGANDGLSETGRKSRKNRELQIENLSVMETGEKMPVSGDLSMEGSAFLEKTEFSNGSDSKERKVKKKTPENISITSENLPGQNVLKTDFTDANESIQTDSKIEKPDFQKGTLEEKIQVIDLRTGNSGEGAGAENRGSNTFLMNIGDGGSFKSLFRQIQEKGISKSTFSQFLSSQIKEAVPGIVQQGTIILQNHSQGSIRLFLNPESLGTVKIDLKISENHVTGNIKVFSSEAFEAIKDNLESLKAGFIAGGFEDASLDIEYSGASDYSGEKNDQNSPGNYENYRPVIAEKDLSSPVMAAAFGIKTDGTVNLFA</sequence>
<proteinExistence type="predicted"/>
<feature type="domain" description="Flagellar hook-length control protein-like C-terminal" evidence="2">
    <location>
        <begin position="195"/>
        <end position="263"/>
    </location>
</feature>
<keyword evidence="3" id="KW-0966">Cell projection</keyword>
<reference evidence="3" key="2">
    <citation type="journal article" date="2021" name="PeerJ">
        <title>Extensive microbial diversity within the chicken gut microbiome revealed by metagenomics and culture.</title>
        <authorList>
            <person name="Gilroy R."/>
            <person name="Ravi A."/>
            <person name="Getino M."/>
            <person name="Pursley I."/>
            <person name="Horton D.L."/>
            <person name="Alikhan N.F."/>
            <person name="Baker D."/>
            <person name="Gharbi K."/>
            <person name="Hall N."/>
            <person name="Watson M."/>
            <person name="Adriaenssens E.M."/>
            <person name="Foster-Nyarko E."/>
            <person name="Jarju S."/>
            <person name="Secka A."/>
            <person name="Antonio M."/>
            <person name="Oren A."/>
            <person name="Chaudhuri R.R."/>
            <person name="La Ragione R."/>
            <person name="Hildebrand F."/>
            <person name="Pallen M.J."/>
        </authorList>
    </citation>
    <scope>NUCLEOTIDE SEQUENCE</scope>
    <source>
        <strain evidence="3">10532</strain>
    </source>
</reference>
<evidence type="ECO:0000313" key="4">
    <source>
        <dbReference type="Proteomes" id="UP000823638"/>
    </source>
</evidence>
<keyword evidence="3" id="KW-0969">Cilium</keyword>
<evidence type="ECO:0000256" key="1">
    <source>
        <dbReference type="SAM" id="MobiDB-lite"/>
    </source>
</evidence>
<dbReference type="Proteomes" id="UP000823638">
    <property type="component" value="Unassembled WGS sequence"/>
</dbReference>
<dbReference type="Gene3D" id="3.30.750.140">
    <property type="match status" value="1"/>
</dbReference>
<evidence type="ECO:0000259" key="2">
    <source>
        <dbReference type="Pfam" id="PF02120"/>
    </source>
</evidence>
<name>A0A9D9HPR3_9SPIR</name>
<reference evidence="3" key="1">
    <citation type="submission" date="2020-10" db="EMBL/GenBank/DDBJ databases">
        <authorList>
            <person name="Gilroy R."/>
        </authorList>
    </citation>
    <scope>NUCLEOTIDE SEQUENCE</scope>
    <source>
        <strain evidence="3">10532</strain>
    </source>
</reference>
<dbReference type="InterPro" id="IPR021136">
    <property type="entry name" value="Flagellar_hook_control-like_C"/>
</dbReference>
<dbReference type="EMBL" id="JADIMM010000073">
    <property type="protein sequence ID" value="MBO8457707.1"/>
    <property type="molecule type" value="Genomic_DNA"/>
</dbReference>
<comment type="caution">
    <text evidence="3">The sequence shown here is derived from an EMBL/GenBank/DDBJ whole genome shotgun (WGS) entry which is preliminary data.</text>
</comment>
<dbReference type="CDD" id="cd17470">
    <property type="entry name" value="T3SS_Flik_C"/>
    <property type="match status" value="1"/>
</dbReference>
<feature type="non-terminal residue" evidence="3">
    <location>
        <position position="1"/>
    </location>
</feature>
<gene>
    <name evidence="3" type="ORF">IAA81_05705</name>
</gene>
<dbReference type="InterPro" id="IPR038610">
    <property type="entry name" value="FliK-like_C_sf"/>
</dbReference>
<organism evidence="3 4">
    <name type="scientific">Candidatus Gallitreponema excrementavium</name>
    <dbReference type="NCBI Taxonomy" id="2840840"/>
    <lineage>
        <taxon>Bacteria</taxon>
        <taxon>Pseudomonadati</taxon>
        <taxon>Spirochaetota</taxon>
        <taxon>Spirochaetia</taxon>
        <taxon>Spirochaetales</taxon>
        <taxon>Candidatus Gallitreponema</taxon>
    </lineage>
</organism>
<feature type="region of interest" description="Disordered" evidence="1">
    <location>
        <begin position="1"/>
        <end position="27"/>
    </location>
</feature>
<evidence type="ECO:0000313" key="3">
    <source>
        <dbReference type="EMBL" id="MBO8457707.1"/>
    </source>
</evidence>
<accession>A0A9D9HPR3</accession>
<protein>
    <submittedName>
        <fullName evidence="3">Flagellar hook-length control protein FliK</fullName>
    </submittedName>
</protein>
<dbReference type="AlphaFoldDB" id="A0A9D9HPR3"/>
<dbReference type="Pfam" id="PF02120">
    <property type="entry name" value="Flg_hook"/>
    <property type="match status" value="1"/>
</dbReference>
<keyword evidence="3" id="KW-0282">Flagellum</keyword>